<dbReference type="HOGENOM" id="CLU_1095393_0_0_1"/>
<reference evidence="2 3" key="1">
    <citation type="journal article" date="2007" name="Science">
        <title>Sea anemone genome reveals ancestral eumetazoan gene repertoire and genomic organization.</title>
        <authorList>
            <person name="Putnam N.H."/>
            <person name="Srivastava M."/>
            <person name="Hellsten U."/>
            <person name="Dirks B."/>
            <person name="Chapman J."/>
            <person name="Salamov A."/>
            <person name="Terry A."/>
            <person name="Shapiro H."/>
            <person name="Lindquist E."/>
            <person name="Kapitonov V.V."/>
            <person name="Jurka J."/>
            <person name="Genikhovich G."/>
            <person name="Grigoriev I.V."/>
            <person name="Lucas S.M."/>
            <person name="Steele R.E."/>
            <person name="Finnerty J.R."/>
            <person name="Technau U."/>
            <person name="Martindale M.Q."/>
            <person name="Rokhsar D.S."/>
        </authorList>
    </citation>
    <scope>NUCLEOTIDE SEQUENCE [LARGE SCALE GENOMIC DNA]</scope>
    <source>
        <strain evidence="3">CH2 X CH6</strain>
    </source>
</reference>
<dbReference type="EMBL" id="DS469882">
    <property type="protein sequence ID" value="EDO31668.1"/>
    <property type="molecule type" value="Genomic_DNA"/>
</dbReference>
<organism evidence="2 3">
    <name type="scientific">Nematostella vectensis</name>
    <name type="common">Starlet sea anemone</name>
    <dbReference type="NCBI Taxonomy" id="45351"/>
    <lineage>
        <taxon>Eukaryota</taxon>
        <taxon>Metazoa</taxon>
        <taxon>Cnidaria</taxon>
        <taxon>Anthozoa</taxon>
        <taxon>Hexacorallia</taxon>
        <taxon>Actiniaria</taxon>
        <taxon>Edwardsiidae</taxon>
        <taxon>Nematostella</taxon>
    </lineage>
</organism>
<proteinExistence type="predicted"/>
<accession>A7SX98</accession>
<dbReference type="InParanoid" id="A7SX98"/>
<keyword evidence="3" id="KW-1185">Reference proteome</keyword>
<dbReference type="AlphaFoldDB" id="A7SX98"/>
<evidence type="ECO:0000256" key="1">
    <source>
        <dbReference type="SAM" id="MobiDB-lite"/>
    </source>
</evidence>
<gene>
    <name evidence="2" type="ORF">NEMVEDRAFT_v1g247906</name>
</gene>
<evidence type="ECO:0000313" key="3">
    <source>
        <dbReference type="Proteomes" id="UP000001593"/>
    </source>
</evidence>
<name>A7SX98_NEMVE</name>
<evidence type="ECO:0000313" key="2">
    <source>
        <dbReference type="EMBL" id="EDO31668.1"/>
    </source>
</evidence>
<feature type="region of interest" description="Disordered" evidence="1">
    <location>
        <begin position="1"/>
        <end position="22"/>
    </location>
</feature>
<dbReference type="Proteomes" id="UP000001593">
    <property type="component" value="Unassembled WGS sequence"/>
</dbReference>
<protein>
    <submittedName>
        <fullName evidence="2">Uncharacterized protein</fullName>
    </submittedName>
</protein>
<sequence length="254" mass="29594">MNTEEDETEHKDKTEWSSFEQYEDSNRLKPEWDLQSIEQIIWKLHPSDEKQCNENGDPFEEPLIFKDISFFISDCTKCSECDNDNSTKNTQSYWNSGIKNENFKMSCSYLCELLKYSSIRKKYINHRTASWKKYIDLLPLKTIENNNVAIKKACNSSPCISPLASDASDSEESDIDIADPMYSKFAVLRKNGFYISEDGLVFCNPYELEEYNRKMMGMSQVLQDELDFITAQHQALKLVPGTCFKKNSRVFLFE</sequence>